<reference evidence="1 2" key="1">
    <citation type="submission" date="2012-04" db="EMBL/GenBank/DDBJ databases">
        <title>The Genome Sequence of Bacillus cereus BAG5X1-1.</title>
        <authorList>
            <consortium name="The Broad Institute Genome Sequencing Platform"/>
            <consortium name="The Broad Institute Genome Sequencing Center for Infectious Disease"/>
            <person name="Feldgarden M."/>
            <person name="Van der Auwera G.A."/>
            <person name="Mahillon J."/>
            <person name="Duprez V."/>
            <person name="Timmery S."/>
            <person name="Mattelet C."/>
            <person name="Dierick K."/>
            <person name="Sun M."/>
            <person name="Yu Z."/>
            <person name="Zhu L."/>
            <person name="Hu X."/>
            <person name="Shank E.B."/>
            <person name="Swiecicka I."/>
            <person name="Hansen B.M."/>
            <person name="Andrup L."/>
            <person name="Young S.K."/>
            <person name="Zeng Q."/>
            <person name="Gargeya S."/>
            <person name="Fitzgerald M."/>
            <person name="Haas B."/>
            <person name="Abouelleil A."/>
            <person name="Alvarado L."/>
            <person name="Arachchi H.M."/>
            <person name="Berlin A."/>
            <person name="Chapman S.B."/>
            <person name="Goldberg J."/>
            <person name="Griggs A."/>
            <person name="Gujja S."/>
            <person name="Hansen M."/>
            <person name="Howarth C."/>
            <person name="Imamovic A."/>
            <person name="Larimer J."/>
            <person name="McCowen C."/>
            <person name="Montmayeur A."/>
            <person name="Murphy C."/>
            <person name="Neiman D."/>
            <person name="Pearson M."/>
            <person name="Priest M."/>
            <person name="Roberts A."/>
            <person name="Saif S."/>
            <person name="Shea T."/>
            <person name="Sisk P."/>
            <person name="Sykes S."/>
            <person name="Wortman J."/>
            <person name="Nusbaum C."/>
            <person name="Birren B."/>
        </authorList>
    </citation>
    <scope>NUCLEOTIDE SEQUENCE [LARGE SCALE GENOMIC DNA]</scope>
    <source>
        <strain evidence="1 2">BAG5X1-1</strain>
    </source>
</reference>
<dbReference type="HOGENOM" id="CLU_2582266_0_0_9"/>
<dbReference type="EMBL" id="AHDJ01000034">
    <property type="protein sequence ID" value="EJQ42388.1"/>
    <property type="molecule type" value="Genomic_DNA"/>
</dbReference>
<dbReference type="RefSeq" id="WP_002201319.1">
    <property type="nucleotide sequence ID" value="NZ_JH791996.1"/>
</dbReference>
<sequence>MPLKLTEEELDIKIVMNEATRERYLKYKEITGCSNSAFAVKVGFGRCTIQNWLAGKFDFSAQSLEHIQFEIGSTQEQLRSI</sequence>
<name>J7XDP5_BACCE</name>
<dbReference type="PATRIC" id="fig|1053189.3.peg.4023"/>
<protein>
    <recommendedName>
        <fullName evidence="3">HTH cro/C1-type domain-containing protein</fullName>
    </recommendedName>
</protein>
<accession>J7XDP5</accession>
<comment type="caution">
    <text evidence="1">The sequence shown here is derived from an EMBL/GenBank/DDBJ whole genome shotgun (WGS) entry which is preliminary data.</text>
</comment>
<evidence type="ECO:0000313" key="2">
    <source>
        <dbReference type="Proteomes" id="UP000006600"/>
    </source>
</evidence>
<gene>
    <name evidence="1" type="ORF">IEE_03953</name>
</gene>
<dbReference type="Proteomes" id="UP000006600">
    <property type="component" value="Unassembled WGS sequence"/>
</dbReference>
<evidence type="ECO:0000313" key="1">
    <source>
        <dbReference type="EMBL" id="EJQ42388.1"/>
    </source>
</evidence>
<proteinExistence type="predicted"/>
<organism evidence="1 2">
    <name type="scientific">Bacillus cereus BAG5X1-1</name>
    <dbReference type="NCBI Taxonomy" id="1053189"/>
    <lineage>
        <taxon>Bacteria</taxon>
        <taxon>Bacillati</taxon>
        <taxon>Bacillota</taxon>
        <taxon>Bacilli</taxon>
        <taxon>Bacillales</taxon>
        <taxon>Bacillaceae</taxon>
        <taxon>Bacillus</taxon>
        <taxon>Bacillus cereus group</taxon>
    </lineage>
</organism>
<dbReference type="AlphaFoldDB" id="J7XDP5"/>
<evidence type="ECO:0008006" key="3">
    <source>
        <dbReference type="Google" id="ProtNLM"/>
    </source>
</evidence>